<dbReference type="Proteomes" id="UP001190700">
    <property type="component" value="Unassembled WGS sequence"/>
</dbReference>
<organism evidence="1 2">
    <name type="scientific">Cymbomonas tetramitiformis</name>
    <dbReference type="NCBI Taxonomy" id="36881"/>
    <lineage>
        <taxon>Eukaryota</taxon>
        <taxon>Viridiplantae</taxon>
        <taxon>Chlorophyta</taxon>
        <taxon>Pyramimonadophyceae</taxon>
        <taxon>Pyramimonadales</taxon>
        <taxon>Pyramimonadaceae</taxon>
        <taxon>Cymbomonas</taxon>
    </lineage>
</organism>
<dbReference type="CDD" id="cd06661">
    <property type="entry name" value="GGCT_like"/>
    <property type="match status" value="1"/>
</dbReference>
<evidence type="ECO:0008006" key="3">
    <source>
        <dbReference type="Google" id="ProtNLM"/>
    </source>
</evidence>
<reference evidence="1 2" key="1">
    <citation type="journal article" date="2015" name="Genome Biol. Evol.">
        <title>Comparative Genomics of a Bacterivorous Green Alga Reveals Evolutionary Causalities and Consequences of Phago-Mixotrophic Mode of Nutrition.</title>
        <authorList>
            <person name="Burns J.A."/>
            <person name="Paasch A."/>
            <person name="Narechania A."/>
            <person name="Kim E."/>
        </authorList>
    </citation>
    <scope>NUCLEOTIDE SEQUENCE [LARGE SCALE GENOMIC DNA]</scope>
    <source>
        <strain evidence="1 2">PLY_AMNH</strain>
    </source>
</reference>
<gene>
    <name evidence="1" type="ORF">CYMTET_16674</name>
</gene>
<dbReference type="EMBL" id="LGRX02007365">
    <property type="protein sequence ID" value="KAK3275183.1"/>
    <property type="molecule type" value="Genomic_DNA"/>
</dbReference>
<comment type="caution">
    <text evidence="1">The sequence shown here is derived from an EMBL/GenBank/DDBJ whole genome shotgun (WGS) entry which is preliminary data.</text>
</comment>
<dbReference type="Gene3D" id="3.10.490.10">
    <property type="entry name" value="Gamma-glutamyl cyclotransferase-like"/>
    <property type="match status" value="1"/>
</dbReference>
<dbReference type="InterPro" id="IPR013024">
    <property type="entry name" value="GGCT-like"/>
</dbReference>
<dbReference type="AlphaFoldDB" id="A0AAE0GC43"/>
<accession>A0AAE0GC43</accession>
<evidence type="ECO:0000313" key="2">
    <source>
        <dbReference type="Proteomes" id="UP001190700"/>
    </source>
</evidence>
<name>A0AAE0GC43_9CHLO</name>
<proteinExistence type="predicted"/>
<evidence type="ECO:0000313" key="1">
    <source>
        <dbReference type="EMBL" id="KAK3275183.1"/>
    </source>
</evidence>
<protein>
    <recommendedName>
        <fullName evidence="3">Gamma-glutamylcyclotransferase</fullName>
    </recommendedName>
</protein>
<keyword evidence="2" id="KW-1185">Reference proteome</keyword>
<sequence>MSLVPCACGLGVRHHLRPMDKRRVQSQRQVVWKTCGRQKPKYLSVKQISQVVMMGSKGEDDVWYFAYGANMSPSCLRKRGVHPLEIVAVKCPTLQLTFNHRGAFGNLIPLDDPTEDGPRGENQRARVPCAHGALLRLTTEDLGRLQQFEGGYSLRDCKVQDYDGRTFVAYVFLSNKLLQLEKGLPPTPRYLGLLQEGADAVALEPAYTVRDVMDTEVG</sequence>